<proteinExistence type="predicted"/>
<evidence type="ECO:0000313" key="2">
    <source>
        <dbReference type="Proteomes" id="UP000250991"/>
    </source>
</evidence>
<dbReference type="EMBL" id="UARW01000010">
    <property type="protein sequence ID" value="SQD05641.1"/>
    <property type="molecule type" value="Genomic_DNA"/>
</dbReference>
<organism evidence="1 2">
    <name type="scientific">Escherichia coli</name>
    <dbReference type="NCBI Taxonomy" id="562"/>
    <lineage>
        <taxon>Bacteria</taxon>
        <taxon>Pseudomonadati</taxon>
        <taxon>Pseudomonadota</taxon>
        <taxon>Gammaproteobacteria</taxon>
        <taxon>Enterobacterales</taxon>
        <taxon>Enterobacteriaceae</taxon>
        <taxon>Escherichia</taxon>
    </lineage>
</organism>
<dbReference type="AlphaFoldDB" id="A0A2X3KDZ3"/>
<evidence type="ECO:0000313" key="1">
    <source>
        <dbReference type="EMBL" id="SQD05641.1"/>
    </source>
</evidence>
<gene>
    <name evidence="1" type="ORF">NCTC8009_06205</name>
</gene>
<reference evidence="1 2" key="1">
    <citation type="submission" date="2018-06" db="EMBL/GenBank/DDBJ databases">
        <authorList>
            <consortium name="Pathogen Informatics"/>
            <person name="Doyle S."/>
        </authorList>
    </citation>
    <scope>NUCLEOTIDE SEQUENCE [LARGE SCALE GENOMIC DNA]</scope>
    <source>
        <strain evidence="1 2">NCTC8009</strain>
    </source>
</reference>
<sequence>MSLIPQAEMTRCSVLQPSTNNPTNVTAFASGCSFRLFCNQKTSNMNAMQINVFLFRAMGDRKSRQVIMLIKIIITCTNTITRLTVASHPQRGFLVAVKISTYKKSHLQNGKQSQFPCQTISFAHVLCRSLYWHHACGSGTRRRRAN</sequence>
<dbReference type="Proteomes" id="UP000250991">
    <property type="component" value="Unassembled WGS sequence"/>
</dbReference>
<accession>A0A2X3KDZ3</accession>
<name>A0A2X3KDZ3_ECOLX</name>
<protein>
    <submittedName>
        <fullName evidence="1">Uncharacterized protein</fullName>
    </submittedName>
</protein>